<organism evidence="4 5">
    <name type="scientific">Vreelandella olivaria</name>
    <dbReference type="NCBI Taxonomy" id="390919"/>
    <lineage>
        <taxon>Bacteria</taxon>
        <taxon>Pseudomonadati</taxon>
        <taxon>Pseudomonadota</taxon>
        <taxon>Gammaproteobacteria</taxon>
        <taxon>Oceanospirillales</taxon>
        <taxon>Halomonadaceae</taxon>
        <taxon>Vreelandella</taxon>
    </lineage>
</organism>
<dbReference type="PROSITE" id="PS01091">
    <property type="entry name" value="TATD_3"/>
    <property type="match status" value="1"/>
</dbReference>
<evidence type="ECO:0000256" key="2">
    <source>
        <dbReference type="ARBA" id="ARBA00022723"/>
    </source>
</evidence>
<evidence type="ECO:0000313" key="4">
    <source>
        <dbReference type="EMBL" id="BBI51878.1"/>
    </source>
</evidence>
<keyword evidence="2" id="KW-0479">Metal-binding</keyword>
<dbReference type="Gene3D" id="3.20.20.140">
    <property type="entry name" value="Metal-dependent hydrolases"/>
    <property type="match status" value="1"/>
</dbReference>
<evidence type="ECO:0000313" key="5">
    <source>
        <dbReference type="Proteomes" id="UP000289555"/>
    </source>
</evidence>
<name>A0ABM9SCV8_9GAMM</name>
<dbReference type="InterPro" id="IPR018228">
    <property type="entry name" value="DNase_TatD-rel_CS"/>
</dbReference>
<keyword evidence="3" id="KW-0378">Hydrolase</keyword>
<dbReference type="InterPro" id="IPR032466">
    <property type="entry name" value="Metal_Hydrolase"/>
</dbReference>
<protein>
    <recommendedName>
        <fullName evidence="6">Hydrolase TatD</fullName>
    </recommendedName>
</protein>
<evidence type="ECO:0008006" key="6">
    <source>
        <dbReference type="Google" id="ProtNLM"/>
    </source>
</evidence>
<dbReference type="CDD" id="cd01310">
    <property type="entry name" value="TatD_DNAse"/>
    <property type="match status" value="1"/>
</dbReference>
<reference evidence="5" key="1">
    <citation type="journal article" date="2019" name="Microbiol. Resour. Announc.">
        <title>Complete Genome Sequence of Halomonas olivaria, a Moderately Halophilic Bacterium Isolated from Olive Processing Effluents, Obtained by Nanopore Sequencing.</title>
        <authorList>
            <person name="Nagata S."/>
            <person name="Ii K.M."/>
            <person name="Tsukimi T."/>
            <person name="Miura M.C."/>
            <person name="Galipon J."/>
            <person name="Arakawa K."/>
        </authorList>
    </citation>
    <scope>NUCLEOTIDE SEQUENCE [LARGE SCALE GENOMIC DNA]</scope>
    <source>
        <strain evidence="5">TYRC17</strain>
    </source>
</reference>
<dbReference type="PANTHER" id="PTHR10060:SF15">
    <property type="entry name" value="DEOXYRIBONUCLEASE TATDN1"/>
    <property type="match status" value="1"/>
</dbReference>
<evidence type="ECO:0000256" key="1">
    <source>
        <dbReference type="ARBA" id="ARBA00022722"/>
    </source>
</evidence>
<gene>
    <name evidence="4" type="ORF">HORIV_42990</name>
</gene>
<dbReference type="Pfam" id="PF01026">
    <property type="entry name" value="TatD_DNase"/>
    <property type="match status" value="1"/>
</dbReference>
<dbReference type="Proteomes" id="UP000289555">
    <property type="component" value="Chromosome"/>
</dbReference>
<dbReference type="PANTHER" id="PTHR10060">
    <property type="entry name" value="TATD FAMILY DEOXYRIBONUCLEASE"/>
    <property type="match status" value="1"/>
</dbReference>
<dbReference type="EMBL" id="AP019416">
    <property type="protein sequence ID" value="BBI51878.1"/>
    <property type="molecule type" value="Genomic_DNA"/>
</dbReference>
<evidence type="ECO:0000256" key="3">
    <source>
        <dbReference type="ARBA" id="ARBA00022801"/>
    </source>
</evidence>
<proteinExistence type="predicted"/>
<dbReference type="InterPro" id="IPR050891">
    <property type="entry name" value="TatD-type_Hydrolase"/>
</dbReference>
<keyword evidence="5" id="KW-1185">Reference proteome</keyword>
<keyword evidence="1" id="KW-0540">Nuclease</keyword>
<dbReference type="InterPro" id="IPR001130">
    <property type="entry name" value="TatD-like"/>
</dbReference>
<dbReference type="SUPFAM" id="SSF51556">
    <property type="entry name" value="Metallo-dependent hydrolases"/>
    <property type="match status" value="1"/>
</dbReference>
<accession>A0ABM9SCV8</accession>
<sequence>MVPLQIERERPLATADADDFLPEALQFRPSAPLVDIGANLTHESFGRDLEAVIQRARAAQVTTMIVTGTDLAHAEQAVALAKQYPGLYATAGVHPHDASRWDDNLERDMAALHAMPEIVAVGECGLDFNRNFSTPQEQERAFEAQLALAVESGLPLFLHERDAGQRMREILHAWRDDISHAVVHCFTADRDTLFGYLDLDLHIGLTGWICDERRGHHLRPLVSDIPLERLMVETDCPYLLPRNLPAKLKGRRHEPALLPWIVREIAQWQGISEAELGAATTQTAQRFSVFPRNLNRSISVVDYPGFIAIETGEDDGLPLAIAWSLPDGRVKQTLIQPDDSWIKEDTNAMGAYSMEELESLGLARLR</sequence>